<evidence type="ECO:0000313" key="6">
    <source>
        <dbReference type="EMBL" id="HDD53568.1"/>
    </source>
</evidence>
<dbReference type="Gene3D" id="3.40.1090.10">
    <property type="entry name" value="Cytosolic phospholipase A2 catalytic domain"/>
    <property type="match status" value="2"/>
</dbReference>
<dbReference type="AlphaFoldDB" id="A0A7C0U6Y2"/>
<comment type="caution">
    <text evidence="6">The sequence shown here is derived from an EMBL/GenBank/DDBJ whole genome shotgun (WGS) entry which is preliminary data.</text>
</comment>
<sequence length="296" mass="32631">LAHVGFIKVLEREGISVHAIAGTSMGAIVGSKYALNPNARVLEEDLFRFLESDVFKEAHLDFLKEGDEQERGFFFHLAQYISKKVYYTLAATQRSLIKEETFRGIMESLIPDVPLEFTRIPFAATAVDLRSGVEVVLQGGSLRDAVAASCALPGILPPVGVDGYELVDGGWLDLVPGSVARRLGAHVVVGVWVGSDLGEACCWDSSIDILSRADEITRHYLGVFRLQECDVVVAPSVGHYSWADFDRAQEVIDAGEEAALKALPSIRNAIRKARFKRWFPFSRSSSRSRIPFSVYP</sequence>
<evidence type="ECO:0000256" key="1">
    <source>
        <dbReference type="ARBA" id="ARBA00022801"/>
    </source>
</evidence>
<dbReference type="InterPro" id="IPR002641">
    <property type="entry name" value="PNPLA_dom"/>
</dbReference>
<reference evidence="6" key="1">
    <citation type="journal article" date="2020" name="mSystems">
        <title>Genome- and Community-Level Interaction Insights into Carbon Utilization and Element Cycling Functions of Hydrothermarchaeota in Hydrothermal Sediment.</title>
        <authorList>
            <person name="Zhou Z."/>
            <person name="Liu Y."/>
            <person name="Xu W."/>
            <person name="Pan J."/>
            <person name="Luo Z.H."/>
            <person name="Li M."/>
        </authorList>
    </citation>
    <scope>NUCLEOTIDE SEQUENCE [LARGE SCALE GENOMIC DNA]</scope>
    <source>
        <strain evidence="6">HyVt-115</strain>
    </source>
</reference>
<dbReference type="PROSITE" id="PS51635">
    <property type="entry name" value="PNPLA"/>
    <property type="match status" value="1"/>
</dbReference>
<dbReference type="PANTHER" id="PTHR14226">
    <property type="entry name" value="NEUROPATHY TARGET ESTERASE/SWISS CHEESE D.MELANOGASTER"/>
    <property type="match status" value="1"/>
</dbReference>
<keyword evidence="1 4" id="KW-0378">Hydrolase</keyword>
<feature type="active site" description="Proton acceptor" evidence="4">
    <location>
        <position position="168"/>
    </location>
</feature>
<name>A0A7C0U6Y2_9BACT</name>
<protein>
    <submittedName>
        <fullName evidence="6">Patatin-like phospholipase family protein</fullName>
    </submittedName>
</protein>
<dbReference type="PANTHER" id="PTHR14226:SF76">
    <property type="entry name" value="NTE FAMILY PROTEIN RSSA"/>
    <property type="match status" value="1"/>
</dbReference>
<feature type="short sequence motif" description="DGA/G" evidence="4">
    <location>
        <begin position="168"/>
        <end position="170"/>
    </location>
</feature>
<keyword evidence="2 4" id="KW-0442">Lipid degradation</keyword>
<gene>
    <name evidence="6" type="ORF">ENF32_05840</name>
</gene>
<proteinExistence type="predicted"/>
<feature type="non-terminal residue" evidence="6">
    <location>
        <position position="1"/>
    </location>
</feature>
<dbReference type="Proteomes" id="UP000885690">
    <property type="component" value="Unassembled WGS sequence"/>
</dbReference>
<dbReference type="InterPro" id="IPR016035">
    <property type="entry name" value="Acyl_Trfase/lysoPLipase"/>
</dbReference>
<dbReference type="InterPro" id="IPR050301">
    <property type="entry name" value="NTE"/>
</dbReference>
<feature type="active site" description="Nucleophile" evidence="4">
    <location>
        <position position="24"/>
    </location>
</feature>
<keyword evidence="3 4" id="KW-0443">Lipid metabolism</keyword>
<accession>A0A7C0U6Y2</accession>
<comment type="caution">
    <text evidence="4">Lacks conserved residue(s) required for the propagation of feature annotation.</text>
</comment>
<dbReference type="GO" id="GO:0016042">
    <property type="term" value="P:lipid catabolic process"/>
    <property type="evidence" value="ECO:0007669"/>
    <property type="project" value="UniProtKB-UniRule"/>
</dbReference>
<evidence type="ECO:0000256" key="2">
    <source>
        <dbReference type="ARBA" id="ARBA00022963"/>
    </source>
</evidence>
<feature type="domain" description="PNPLA" evidence="5">
    <location>
        <begin position="1"/>
        <end position="181"/>
    </location>
</feature>
<dbReference type="GO" id="GO:0016787">
    <property type="term" value="F:hydrolase activity"/>
    <property type="evidence" value="ECO:0007669"/>
    <property type="project" value="UniProtKB-UniRule"/>
</dbReference>
<evidence type="ECO:0000256" key="3">
    <source>
        <dbReference type="ARBA" id="ARBA00023098"/>
    </source>
</evidence>
<evidence type="ECO:0000259" key="5">
    <source>
        <dbReference type="PROSITE" id="PS51635"/>
    </source>
</evidence>
<dbReference type="EMBL" id="DQWS01000219">
    <property type="protein sequence ID" value="HDD53568.1"/>
    <property type="molecule type" value="Genomic_DNA"/>
</dbReference>
<organism evidence="6">
    <name type="scientific">Thermosulfidibacter takaii</name>
    <dbReference type="NCBI Taxonomy" id="412593"/>
    <lineage>
        <taxon>Bacteria</taxon>
        <taxon>Pseudomonadati</taxon>
        <taxon>Thermosulfidibacterota</taxon>
        <taxon>Thermosulfidibacteria</taxon>
        <taxon>Thermosulfidibacterales</taxon>
        <taxon>Thermosulfidibacteraceae</taxon>
    </lineage>
</organism>
<feature type="short sequence motif" description="GXSXG" evidence="4">
    <location>
        <begin position="22"/>
        <end position="26"/>
    </location>
</feature>
<evidence type="ECO:0000256" key="4">
    <source>
        <dbReference type="PROSITE-ProRule" id="PRU01161"/>
    </source>
</evidence>
<dbReference type="SUPFAM" id="SSF52151">
    <property type="entry name" value="FabD/lysophospholipase-like"/>
    <property type="match status" value="1"/>
</dbReference>
<dbReference type="Pfam" id="PF01734">
    <property type="entry name" value="Patatin"/>
    <property type="match status" value="1"/>
</dbReference>